<reference evidence="2 3" key="1">
    <citation type="submission" date="2014-11" db="EMBL/GenBank/DDBJ databases">
        <authorList>
            <person name="Diene M.Seydina."/>
        </authorList>
    </citation>
    <scope>NUCLEOTIDE SEQUENCE [LARGE SCALE GENOMIC DNA]</scope>
    <source>
        <strain evidence="2 3">Neisseria meningitidis CHUV</strain>
    </source>
</reference>
<protein>
    <submittedName>
        <fullName evidence="2">Uncharacterized protein</fullName>
    </submittedName>
</protein>
<dbReference type="AlphaFoldDB" id="A0A0H5QAQ0"/>
<evidence type="ECO:0000313" key="2">
    <source>
        <dbReference type="EMBL" id="CRY99137.1"/>
    </source>
</evidence>
<evidence type="ECO:0000313" key="3">
    <source>
        <dbReference type="Proteomes" id="UP000182715"/>
    </source>
</evidence>
<sequence length="43" mass="4564">VNPPFAYLMPLFGFVPPAAFPAPFISASGGFGISFPFRFGITI</sequence>
<keyword evidence="1" id="KW-0472">Membrane</keyword>
<keyword evidence="1" id="KW-1133">Transmembrane helix</keyword>
<evidence type="ECO:0000256" key="1">
    <source>
        <dbReference type="SAM" id="Phobius"/>
    </source>
</evidence>
<keyword evidence="1" id="KW-0812">Transmembrane</keyword>
<feature type="transmembrane region" description="Helical" evidence="1">
    <location>
        <begin position="20"/>
        <end position="41"/>
    </location>
</feature>
<organism evidence="2 3">
    <name type="scientific">Neisseria meningitidis serogroup B</name>
    <dbReference type="NCBI Taxonomy" id="491"/>
    <lineage>
        <taxon>Bacteria</taxon>
        <taxon>Pseudomonadati</taxon>
        <taxon>Pseudomonadota</taxon>
        <taxon>Betaproteobacteria</taxon>
        <taxon>Neisseriales</taxon>
        <taxon>Neisseriaceae</taxon>
        <taxon>Neisseria</taxon>
    </lineage>
</organism>
<dbReference type="EMBL" id="CVTF01000054">
    <property type="protein sequence ID" value="CRY99137.1"/>
    <property type="molecule type" value="Genomic_DNA"/>
</dbReference>
<dbReference type="Proteomes" id="UP000182715">
    <property type="component" value="Unassembled WGS sequence"/>
</dbReference>
<proteinExistence type="predicted"/>
<name>A0A0H5QAQ0_NEIMI</name>
<feature type="non-terminal residue" evidence="2">
    <location>
        <position position="1"/>
    </location>
</feature>
<accession>A0A0H5QAQ0</accession>